<keyword evidence="2" id="KW-1185">Reference proteome</keyword>
<organism evidence="1 2">
    <name type="scientific">Desulfomicrobium apsheronum</name>
    <dbReference type="NCBI Taxonomy" id="52560"/>
    <lineage>
        <taxon>Bacteria</taxon>
        <taxon>Pseudomonadati</taxon>
        <taxon>Thermodesulfobacteriota</taxon>
        <taxon>Desulfovibrionia</taxon>
        <taxon>Desulfovibrionales</taxon>
        <taxon>Desulfomicrobiaceae</taxon>
        <taxon>Desulfomicrobium</taxon>
    </lineage>
</organism>
<proteinExistence type="predicted"/>
<dbReference type="EMBL" id="FORX01000034">
    <property type="protein sequence ID" value="SFK53992.1"/>
    <property type="molecule type" value="Genomic_DNA"/>
</dbReference>
<gene>
    <name evidence="1" type="ORF">SAMN04488082_1345</name>
</gene>
<evidence type="ECO:0000313" key="2">
    <source>
        <dbReference type="Proteomes" id="UP000198635"/>
    </source>
</evidence>
<dbReference type="Proteomes" id="UP000198635">
    <property type="component" value="Unassembled WGS sequence"/>
</dbReference>
<name>A0A1I4AC34_9BACT</name>
<protein>
    <submittedName>
        <fullName evidence="1">Uncharacterized protein</fullName>
    </submittedName>
</protein>
<reference evidence="2" key="1">
    <citation type="submission" date="2016-10" db="EMBL/GenBank/DDBJ databases">
        <authorList>
            <person name="Varghese N."/>
            <person name="Submissions S."/>
        </authorList>
    </citation>
    <scope>NUCLEOTIDE SEQUENCE [LARGE SCALE GENOMIC DNA]</scope>
    <source>
        <strain evidence="2">DSM 5918</strain>
    </source>
</reference>
<evidence type="ECO:0000313" key="1">
    <source>
        <dbReference type="EMBL" id="SFK53992.1"/>
    </source>
</evidence>
<sequence length="71" mass="8474">MDALQKVVTILKNGAHDFLFISKEWIPACAGMTLRLYRHSFYSAFIRDDTTKLFINLKKYEFTLFYLFEKN</sequence>
<accession>A0A1I4AC34</accession>
<dbReference type="AlphaFoldDB" id="A0A1I4AC34"/>